<dbReference type="InterPro" id="IPR026950">
    <property type="entry name" value="Caps_assemb_Wzi"/>
</dbReference>
<accession>A0A829YKQ7</accession>
<evidence type="ECO:0008006" key="4">
    <source>
        <dbReference type="Google" id="ProtNLM"/>
    </source>
</evidence>
<dbReference type="InterPro" id="IPR011250">
    <property type="entry name" value="OMP/PagP_B-barrel"/>
</dbReference>
<evidence type="ECO:0000256" key="1">
    <source>
        <dbReference type="SAM" id="SignalP"/>
    </source>
</evidence>
<dbReference type="InterPro" id="IPR038636">
    <property type="entry name" value="Wzi_sf"/>
</dbReference>
<dbReference type="AlphaFoldDB" id="A0A829YKQ7"/>
<name>A0A829YKQ7_9GAMM</name>
<dbReference type="Pfam" id="PF14052">
    <property type="entry name" value="Caps_assemb_Wzi"/>
    <property type="match status" value="1"/>
</dbReference>
<dbReference type="Proteomes" id="UP000445000">
    <property type="component" value="Unassembled WGS sequence"/>
</dbReference>
<proteinExistence type="predicted"/>
<evidence type="ECO:0000313" key="3">
    <source>
        <dbReference type="Proteomes" id="UP000445000"/>
    </source>
</evidence>
<sequence length="665" mass="72534">MNRTSLPAFAVGLALLAPLASARGVSPYLPLNLSPEMERQIERVMILADRPIMSRPIAAATVLDALPQACRVDKALCTRVRAYLNGYMRKLGVDHASIEGAVADGSTTPLPNRYGMANESEFQVSASAHWQPSSYLIVSLGGVADDEEAAPVGSMVSFGTEYAQVDVGYRPRWYSPFTDSAMLISTEAQTLPSITLSNYKPMTGLGLTYELFMAEMEFSDRIQFGDNCNVAAPPQEGETCTEGKPRLGGMRIGIAPVPGWSVSANRLLQFGGGERESSFTDFLRAMWQPRQYDNVGEGVTQQTQFGNQVASFTTRFIFPGATPFSAYLEYAGEDTSFSGNYRLGNSALSIGLHFPRLWKHFDLTVEASEWQNAWYVSNAYGDGLTENGRVLGHWGADQRVFGDAVGAQSFMARLGWEPGFGGLMQLRARTVENESYSGVDYERGYDVSLSYSRTLMGVTAGAEITGGQDAFGDSFSRIAGFVRFGDEWDSGGASGDWGSEVRRPNGAQLFVDAGVAASKVRINLGDGSPNETTSMELTPHIGIGARRAVSSRSDLGVRMEFDRIDDHMLLAVRALDYRYRTRGPLAFSGFLGAARYDLATPAYGYYLGAGVQWQNLLPNVDVGLDLRYADKVARDKLLPTDPASTPRPDSFYDITSYTLSASYRF</sequence>
<organism evidence="2 3">
    <name type="scientific">Steroidobacter agaridevorans</name>
    <dbReference type="NCBI Taxonomy" id="2695856"/>
    <lineage>
        <taxon>Bacteria</taxon>
        <taxon>Pseudomonadati</taxon>
        <taxon>Pseudomonadota</taxon>
        <taxon>Gammaproteobacteria</taxon>
        <taxon>Steroidobacterales</taxon>
        <taxon>Steroidobacteraceae</taxon>
        <taxon>Steroidobacter</taxon>
    </lineage>
</organism>
<feature type="chain" id="PRO_5033004049" description="Capsule assembly Wzi family protein" evidence="1">
    <location>
        <begin position="23"/>
        <end position="665"/>
    </location>
</feature>
<protein>
    <recommendedName>
        <fullName evidence="4">Capsule assembly Wzi family protein</fullName>
    </recommendedName>
</protein>
<comment type="caution">
    <text evidence="2">The sequence shown here is derived from an EMBL/GenBank/DDBJ whole genome shotgun (WGS) entry which is preliminary data.</text>
</comment>
<keyword evidence="1" id="KW-0732">Signal</keyword>
<evidence type="ECO:0000313" key="2">
    <source>
        <dbReference type="EMBL" id="GFE84014.1"/>
    </source>
</evidence>
<reference evidence="3" key="1">
    <citation type="submission" date="2020-01" db="EMBL/GenBank/DDBJ databases">
        <title>'Steroidobacter agaridevorans' sp. nov., agar-degrading bacteria isolated from rhizosphere soils.</title>
        <authorList>
            <person name="Ikenaga M."/>
            <person name="Kataoka M."/>
            <person name="Murouchi A."/>
            <person name="Katsuragi S."/>
            <person name="Sakai M."/>
        </authorList>
    </citation>
    <scope>NUCLEOTIDE SEQUENCE [LARGE SCALE GENOMIC DNA]</scope>
    <source>
        <strain evidence="3">YU21-B</strain>
    </source>
</reference>
<dbReference type="EMBL" id="BLJN01000007">
    <property type="protein sequence ID" value="GFE84014.1"/>
    <property type="molecule type" value="Genomic_DNA"/>
</dbReference>
<dbReference type="RefSeq" id="WP_161815613.1">
    <property type="nucleotide sequence ID" value="NZ_BLJN01000007.1"/>
</dbReference>
<dbReference type="Gene3D" id="2.40.160.130">
    <property type="entry name" value="Capsule assembly protein Wzi"/>
    <property type="match status" value="1"/>
</dbReference>
<feature type="signal peptide" evidence="1">
    <location>
        <begin position="1"/>
        <end position="22"/>
    </location>
</feature>
<keyword evidence="3" id="KW-1185">Reference proteome</keyword>
<gene>
    <name evidence="2" type="ORF">GCM10011487_60140</name>
</gene>
<dbReference type="SUPFAM" id="SSF56925">
    <property type="entry name" value="OMPA-like"/>
    <property type="match status" value="1"/>
</dbReference>